<dbReference type="PANTHER" id="PTHR43434">
    <property type="entry name" value="PHOSPHOGLYCOLATE PHOSPHATASE"/>
    <property type="match status" value="1"/>
</dbReference>
<dbReference type="SUPFAM" id="SSF56784">
    <property type="entry name" value="HAD-like"/>
    <property type="match status" value="1"/>
</dbReference>
<dbReference type="RefSeq" id="WP_012245578.1">
    <property type="nucleotide sequence ID" value="NC_010168.1"/>
</dbReference>
<keyword evidence="2" id="KW-1185">Reference proteome</keyword>
<dbReference type="Proteomes" id="UP000002007">
    <property type="component" value="Chromosome"/>
</dbReference>
<proteinExistence type="predicted"/>
<dbReference type="HOGENOM" id="CLU_045011_12_1_11"/>
<evidence type="ECO:0000313" key="1">
    <source>
        <dbReference type="EMBL" id="ABY23912.1"/>
    </source>
</evidence>
<dbReference type="PANTHER" id="PTHR43434:SF19">
    <property type="entry name" value="PHOSPHONOACETALDEHYDE HYDROLASE"/>
    <property type="match status" value="1"/>
</dbReference>
<evidence type="ECO:0000313" key="2">
    <source>
        <dbReference type="Proteomes" id="UP000002007"/>
    </source>
</evidence>
<dbReference type="GO" id="GO:0005829">
    <property type="term" value="C:cytosol"/>
    <property type="evidence" value="ECO:0007669"/>
    <property type="project" value="TreeGrafter"/>
</dbReference>
<dbReference type="KEGG" id="rsa:RSal33209_2180"/>
<dbReference type="eggNOG" id="COG0637">
    <property type="taxonomic scope" value="Bacteria"/>
</dbReference>
<dbReference type="InterPro" id="IPR036412">
    <property type="entry name" value="HAD-like_sf"/>
</dbReference>
<dbReference type="GO" id="GO:0008967">
    <property type="term" value="F:phosphoglycolate phosphatase activity"/>
    <property type="evidence" value="ECO:0007669"/>
    <property type="project" value="TreeGrafter"/>
</dbReference>
<protein>
    <submittedName>
        <fullName evidence="1">Phosphatase</fullName>
    </submittedName>
</protein>
<dbReference type="InterPro" id="IPR050155">
    <property type="entry name" value="HAD-like_hydrolase_sf"/>
</dbReference>
<dbReference type="Pfam" id="PF00702">
    <property type="entry name" value="Hydrolase"/>
    <property type="match status" value="1"/>
</dbReference>
<dbReference type="InterPro" id="IPR023214">
    <property type="entry name" value="HAD_sf"/>
</dbReference>
<sequence length="155" mass="16579">MIELAVFDMAGTTIEDHGLVYQALRGSVEETGATVSAADLQLWMGTDKVSAINALMRLGGVEPVGESVHRAFGRFRELLAAFYAEQPPIALPGIETALQNLRTRGIKIALTTGFYDDVAYPLLETLGWSVGPAGLLDAVVTTTDVRAGRPAPYMI</sequence>
<name>A9WSX4_RENSM</name>
<organism evidence="1 2">
    <name type="scientific">Renibacterium salmoninarum (strain ATCC 33209 / DSM 20767 / JCM 11484 / NBRC 15589 / NCIMB 2235)</name>
    <dbReference type="NCBI Taxonomy" id="288705"/>
    <lineage>
        <taxon>Bacteria</taxon>
        <taxon>Bacillati</taxon>
        <taxon>Actinomycetota</taxon>
        <taxon>Actinomycetes</taxon>
        <taxon>Micrococcales</taxon>
        <taxon>Micrococcaceae</taxon>
        <taxon>Renibacterium</taxon>
    </lineage>
</organism>
<dbReference type="GO" id="GO:0006281">
    <property type="term" value="P:DNA repair"/>
    <property type="evidence" value="ECO:0007669"/>
    <property type="project" value="TreeGrafter"/>
</dbReference>
<gene>
    <name evidence="1" type="ordered locus">RSal33209_2180</name>
</gene>
<reference evidence="2" key="1">
    <citation type="journal article" date="2008" name="J. Bacteriol.">
        <title>Genome sequence of the fish pathogen Renibacterium salmoninarum suggests reductive evolution away from an environmental Arthrobacter ancestor.</title>
        <authorList>
            <person name="Wiens G.D."/>
            <person name="Rockey D.D."/>
            <person name="Wu Z."/>
            <person name="Chang J."/>
            <person name="Levy R."/>
            <person name="Crane S."/>
            <person name="Chen D.S."/>
            <person name="Capri G.R."/>
            <person name="Burnett J.R."/>
            <person name="Sudheesh P.S."/>
            <person name="Schipma M.J."/>
            <person name="Burd H."/>
            <person name="Bhattacharyya A."/>
            <person name="Rhodes L.D."/>
            <person name="Kaul R."/>
            <person name="Strom M.S."/>
        </authorList>
    </citation>
    <scope>NUCLEOTIDE SEQUENCE [LARGE SCALE GENOMIC DNA]</scope>
    <source>
        <strain evidence="2">ATCC 33209 / DSM 20767 / JCM 11484 / NBRC 15589 / NCIMB 2235</strain>
    </source>
</reference>
<dbReference type="EMBL" id="CP000910">
    <property type="protein sequence ID" value="ABY23912.1"/>
    <property type="molecule type" value="Genomic_DNA"/>
</dbReference>
<dbReference type="STRING" id="288705.RSal33209_2180"/>
<dbReference type="Gene3D" id="3.40.50.1000">
    <property type="entry name" value="HAD superfamily/HAD-like"/>
    <property type="match status" value="1"/>
</dbReference>
<dbReference type="AlphaFoldDB" id="A9WSX4"/>
<accession>A9WSX4</accession>